<dbReference type="AlphaFoldDB" id="A0A0G0C8F5"/>
<reference evidence="1 2" key="1">
    <citation type="journal article" date="2015" name="Nature">
        <title>rRNA introns, odd ribosomes, and small enigmatic genomes across a large radiation of phyla.</title>
        <authorList>
            <person name="Brown C.T."/>
            <person name="Hug L.A."/>
            <person name="Thomas B.C."/>
            <person name="Sharon I."/>
            <person name="Castelle C.J."/>
            <person name="Singh A."/>
            <person name="Wilkins M.J."/>
            <person name="Williams K.H."/>
            <person name="Banfield J.F."/>
        </authorList>
    </citation>
    <scope>NUCLEOTIDE SEQUENCE [LARGE SCALE GENOMIC DNA]</scope>
</reference>
<proteinExistence type="predicted"/>
<dbReference type="InterPro" id="IPR009241">
    <property type="entry name" value="HigB-like"/>
</dbReference>
<protein>
    <submittedName>
        <fullName evidence="1">Uncharacterized protein</fullName>
    </submittedName>
</protein>
<comment type="caution">
    <text evidence="1">The sequence shown here is derived from an EMBL/GenBank/DDBJ whole genome shotgun (WGS) entry which is preliminary data.</text>
</comment>
<dbReference type="Pfam" id="PF05973">
    <property type="entry name" value="Gp49"/>
    <property type="match status" value="1"/>
</dbReference>
<sequence>MYQVDFYTTAKSNSPPWEFIQKTNIRASRKILRHIQHIKTYGLTLDNRYLRKLSGTNLWESRILGNDNIRIICCSLPNKTVVVLNIFVKKSNKTLINEIEMSNNRFRELTNIS</sequence>
<evidence type="ECO:0000313" key="1">
    <source>
        <dbReference type="EMBL" id="KKP47505.1"/>
    </source>
</evidence>
<dbReference type="EMBL" id="LBOZ01000004">
    <property type="protein sequence ID" value="KKP47505.1"/>
    <property type="molecule type" value="Genomic_DNA"/>
</dbReference>
<gene>
    <name evidence="1" type="ORF">UR38_C0004G0048</name>
</gene>
<accession>A0A0G0C8F5</accession>
<organism evidence="1 2">
    <name type="scientific">Candidatus Woesebacteria bacterium GW2011_GWA2_33_28</name>
    <dbReference type="NCBI Taxonomy" id="1618561"/>
    <lineage>
        <taxon>Bacteria</taxon>
        <taxon>Candidatus Woeseibacteriota</taxon>
    </lineage>
</organism>
<name>A0A0G0C8F5_9BACT</name>
<evidence type="ECO:0000313" key="2">
    <source>
        <dbReference type="Proteomes" id="UP000033995"/>
    </source>
</evidence>
<dbReference type="Proteomes" id="UP000033995">
    <property type="component" value="Unassembled WGS sequence"/>
</dbReference>